<dbReference type="EMBL" id="JAUSTU010000008">
    <property type="protein sequence ID" value="MDQ0155705.1"/>
    <property type="molecule type" value="Genomic_DNA"/>
</dbReference>
<evidence type="ECO:0000313" key="1">
    <source>
        <dbReference type="EMBL" id="MDQ0155705.1"/>
    </source>
</evidence>
<organism evidence="1 2">
    <name type="scientific">Anoxybacillus andreesenii</name>
    <dbReference type="NCBI Taxonomy" id="1325932"/>
    <lineage>
        <taxon>Bacteria</taxon>
        <taxon>Bacillati</taxon>
        <taxon>Bacillota</taxon>
        <taxon>Bacilli</taxon>
        <taxon>Bacillales</taxon>
        <taxon>Anoxybacillaceae</taxon>
        <taxon>Anoxybacillus</taxon>
    </lineage>
</organism>
<proteinExistence type="predicted"/>
<gene>
    <name evidence="1" type="ORF">J2S07_002010</name>
</gene>
<sequence>MKESTNNATLQNQDLLDQTIAENKQLMEVIKHKNLVIENLLETYEEIRRYLSEKNLDSLEQLLYSLLLLIRALEGEPISNSTKDYMKTLKSTANEQLKQLRQTSTFLFPTCLADLGPAGSIRAFYSNLSKENIIRVKIAFQGQLQRFPDRIEIQLFRVLQRIIRTLDELTIPQATIIFERDRLKIQLDQESMTILKQSSELIYVHHLVDSMQGMTFSTFDENELLIQLG</sequence>
<accession>A0ABT9V445</accession>
<keyword evidence="1" id="KW-0418">Kinase</keyword>
<name>A0ABT9V445_9BACL</name>
<comment type="caution">
    <text evidence="1">The sequence shown here is derived from an EMBL/GenBank/DDBJ whole genome shotgun (WGS) entry which is preliminary data.</text>
</comment>
<keyword evidence="1" id="KW-0808">Transferase</keyword>
<keyword evidence="2" id="KW-1185">Reference proteome</keyword>
<evidence type="ECO:0000313" key="2">
    <source>
        <dbReference type="Proteomes" id="UP001231362"/>
    </source>
</evidence>
<protein>
    <submittedName>
        <fullName evidence="1">Signal transduction histidine kinase</fullName>
    </submittedName>
</protein>
<reference evidence="1 2" key="1">
    <citation type="submission" date="2023-07" db="EMBL/GenBank/DDBJ databases">
        <title>Genomic Encyclopedia of Type Strains, Phase IV (KMG-IV): sequencing the most valuable type-strain genomes for metagenomic binning, comparative biology and taxonomic classification.</title>
        <authorList>
            <person name="Goeker M."/>
        </authorList>
    </citation>
    <scope>NUCLEOTIDE SEQUENCE [LARGE SCALE GENOMIC DNA]</scope>
    <source>
        <strain evidence="1 2">DSM 23948</strain>
    </source>
</reference>
<dbReference type="Proteomes" id="UP001231362">
    <property type="component" value="Unassembled WGS sequence"/>
</dbReference>
<dbReference type="GO" id="GO:0016301">
    <property type="term" value="F:kinase activity"/>
    <property type="evidence" value="ECO:0007669"/>
    <property type="project" value="UniProtKB-KW"/>
</dbReference>
<dbReference type="RefSeq" id="WP_307150236.1">
    <property type="nucleotide sequence ID" value="NZ_JAUSTU010000008.1"/>
</dbReference>